<gene>
    <name evidence="2" type="ORF">NSJP_0968</name>
</gene>
<dbReference type="AlphaFoldDB" id="A0A1W1I2A1"/>
<dbReference type="KEGG" id="nja:NSJP_0968"/>
<feature type="region of interest" description="Disordered" evidence="1">
    <location>
        <begin position="141"/>
        <end position="170"/>
    </location>
</feature>
<proteinExistence type="predicted"/>
<evidence type="ECO:0000313" key="3">
    <source>
        <dbReference type="Proteomes" id="UP000192042"/>
    </source>
</evidence>
<accession>A0A1W1I2A1</accession>
<reference evidence="2 3" key="1">
    <citation type="submission" date="2017-03" db="EMBL/GenBank/DDBJ databases">
        <authorList>
            <person name="Afonso C.L."/>
            <person name="Miller P.J."/>
            <person name="Scott M.A."/>
            <person name="Spackman E."/>
            <person name="Goraichik I."/>
            <person name="Dimitrov K.M."/>
            <person name="Suarez D.L."/>
            <person name="Swayne D.E."/>
        </authorList>
    </citation>
    <scope>NUCLEOTIDE SEQUENCE [LARGE SCALE GENOMIC DNA]</scope>
    <source>
        <strain evidence="2">Genome sequencing of Nitrospira japonica strain NJ11</strain>
    </source>
</reference>
<dbReference type="EMBL" id="LT828648">
    <property type="protein sequence ID" value="SLM47140.1"/>
    <property type="molecule type" value="Genomic_DNA"/>
</dbReference>
<dbReference type="Proteomes" id="UP000192042">
    <property type="component" value="Chromosome I"/>
</dbReference>
<dbReference type="STRING" id="1325564.NSJP_0968"/>
<protein>
    <submittedName>
        <fullName evidence="2">Uncharacterized protein</fullName>
    </submittedName>
</protein>
<keyword evidence="3" id="KW-1185">Reference proteome</keyword>
<evidence type="ECO:0000256" key="1">
    <source>
        <dbReference type="SAM" id="MobiDB-lite"/>
    </source>
</evidence>
<evidence type="ECO:0000313" key="2">
    <source>
        <dbReference type="EMBL" id="SLM47140.1"/>
    </source>
</evidence>
<organism evidence="2 3">
    <name type="scientific">Nitrospira japonica</name>
    <dbReference type="NCBI Taxonomy" id="1325564"/>
    <lineage>
        <taxon>Bacteria</taxon>
        <taxon>Pseudomonadati</taxon>
        <taxon>Nitrospirota</taxon>
        <taxon>Nitrospiria</taxon>
        <taxon>Nitrospirales</taxon>
        <taxon>Nitrospiraceae</taxon>
        <taxon>Nitrospira</taxon>
    </lineage>
</organism>
<sequence>MIGAHACRDHKAMIQQVYMRRSIGRTILLCLLLCVGVGCAKPVLKDSMPAPASLPADAGEDRRVLAGEWEYEEGAVVILRLDEQGNGTYAWKDGRFTTTALTGRIWEGLWSQRENDREGGFRVEFSPDFSEGEGRWWYTRIGQDHTPSQKGGTFHVSRKSEGMSRGETPQ</sequence>
<name>A0A1W1I2A1_9BACT</name>